<gene>
    <name evidence="1" type="ORF">RF11_11490</name>
</gene>
<dbReference type="OrthoDB" id="10635419at2759"/>
<sequence>MVITCYVLIAHSTGQEYRQSVGSTFLKHFLGMIRQTNHIPLQVTISETAPELLKYFCPCFEDHQTTELIDTCLTNISDLVVHENYVIRCSVVVIHHTIAHARHVFISAFHALSKLNNYFVEWQNKDDDFKTLAVFKTIPIIFQILKNVKISENNDIFRVLISSQSISFLHEYHNVIQLDFTKIYNSQSLCYINTLAHIIKILFSGLLFRNKHIVDLSLDSISNLLKLNYPTIRRLFIDPHLLSDIFHQICDNDRQVININHFDFFSQGLCFFYPDTFPVSCSSSLNVIPLSPPETLRLDIDRVTDDFLLPDDMEQTLPNSTLLNQLSEDQFESFCDIDEVTKSKSHNYFRQKIGELLNGVSKDPPINILTPFIMSLIFGYDDRHAVYESLFPITTQIHAIDHLSNILPIYPVIISEKFSISGNVQYKLHDVFEIITSDLDPQFFGSLLTLASVYIVLCSKSILASSGFDLNKFLLDISSISNENAQILSSKFKFFSKTANLLLFEPNCNKFVVEFIHSALNTSLNDKPIVKSELLEFYSFLNFRLLEEISTKFKNSNAVMMRRDLQSLIFNEIVRMVGFEDVRVRRSAILALIKNIMNFKLTSESRIESMSKLLEIGIDRDDNNAFIPTKDWLFSSLSAIISYVIRVISTNENRTNFLHCLAEISLHYSPILVPECWGIKHIGSWGINQTDSNITTFVMLFEVVTTNELVCSNLTLMTSLLKLAAECLGGCFIAEDINLPILCLPSQYDGYWRRIFNYTLNILQFITSTMYDDDFIESQKSKLLEHDFFIGFGKVGDVNFTKISPHITEIVQNQIKLSYEAHMFSLSKYENDKFTQITVTVLHTMELLIKCSTFNLVANHFLHLYLNLLCLINRFPLLSTLCIKQLIFLFVEHSKWFALYRSNDTSDFYTDDPLFTEDPEFSTLLKVKCRAIKYINTPFSSASGILSHTTLKLVDHPLVSCDKYNTPSLSVFSYFVTIGFKLFFGHYSMVFHALMLDIVELLICMQVNYITLDPGSAFLQLTYTKYNNVLKTPHRISGYFVQRLFRFWCLFHKLFIADEELLGEEWQEALRLTRMSSLITLATVQIQDQTCNPPSNVLSIFDVLLNEQIFSNRITCSTNSTIQDSNVEQLFIILFEKYQDHLKNYILIKNIVENLCRIENADFEVVSFIPSILFRMIEKDLIPLERFDFYVSISELFEKFAFTSLEYFNEIEFYVSHPNLFKDLLAPTINLRRFSSILLIFHVFTDFPCGNSKTFNLPESISKALDGSTQVQQVTLLDHELLIFQCLLSQFIKNQLLCHQTNHILRVFTAIFKKIKNQLLIFQPICHHNICTFLIRVINFKDITYLLNTRLFLDYFELQLLLNHYCSNWRCVMNTDSFDSSSLIYQSYELQILCSIYKFNIFTRCHPFKILFTEIYENLFNQDSTYLEKIKKLHLQIQNESYIAQLLDFVNDKSFDPFRFPGFLQNIKLLIPDVFHVIIPHIENIKWLHLAEFLPVIIELDQMLQTKSRTDNLCFESVSKYINPRFKISYKYAQKLKVKIDSLFEPNLINVLSHNECFIDEIKILFAVIERSNPETLKNFFSRFELQSYHLAYQLINHYLPVLTANRVDQNSPLFSLVDANIWQAVEWAYTPINNLIKTVVSDSETLYDQSTDGGYNFNGLIKDIKKTPCDLIHIGKCLQVLLFSETILKMINKYLIVDKREIYIFSLVISSTFPEPSEYLNAILCYINITSLCLRVPSLLQDNHNFVIYLLCRCITNIFEYFAKVTYNFDPFISLKLYRELFHDYKSSYLQLALCQLNYTSRFIGRLHFQTHESCSLSKLEFDQNFSYLSFMLYSFIYNVSRHPVFSNFTRTPYPLIRDIAELTSDYQPGHVLNISFIPMESISCKKDIKQLIVGFLKLGWVNTQFYMECIMLLLSLLNSDLPEHEIRSNVPKLRTQICRAIVQMVHYVASSPLAGDPMFSDALQQPSNINSLRSCENSQSISVFTFYTIFKYWRNVCNIQNILLPPWPKGTEASKIKTPSLNDTILYSFNSFITRENQKKCSPNDNNPDNNQLDTKEAFLEIVPIIKPLAEFMLNSIHISNPDYGDSIHKHKIVSQLAILVKFISEDYERLQILETMCRYSKTPFPNDSTFLRYSIILIAQSMNHFPGHSSHKYFLSLVRSATNYPHDISVQISLLVSLIEISQSNKNTEHFQPIFTSFIAVLVDIFKDASFVIKNIIIHLFWVAMHSSPDSPLSHTISSQFIDKILPCTDTYQLKNIDTPLYHRLYLCARMITLNGKHGQRLIRSLTLPTESKHSKSILEILKMDIIVSELSKKEANFSAFELMEIAAHLMQKMLSQDLVICFKLSNLLLFILSQFDDVENLLNKIINIICASDSSKLRPFLDTLFQCIKRLDSYRMERFNNIWLLHTLNILKKQKHKISEIHLNQILATFCRPPSEKLYKATIVAELNAGLEEQLRSNLQARIINLLENENEKIEFKESLHELL</sequence>
<organism evidence="1 2">
    <name type="scientific">Thelohanellus kitauei</name>
    <name type="common">Myxosporean</name>
    <dbReference type="NCBI Taxonomy" id="669202"/>
    <lineage>
        <taxon>Eukaryota</taxon>
        <taxon>Metazoa</taxon>
        <taxon>Cnidaria</taxon>
        <taxon>Myxozoa</taxon>
        <taxon>Myxosporea</taxon>
        <taxon>Bivalvulida</taxon>
        <taxon>Platysporina</taxon>
        <taxon>Myxobolidae</taxon>
        <taxon>Thelohanellus</taxon>
    </lineage>
</organism>
<proteinExistence type="predicted"/>
<protein>
    <submittedName>
        <fullName evidence="1">Uncharacterized protein</fullName>
    </submittedName>
</protein>
<evidence type="ECO:0000313" key="2">
    <source>
        <dbReference type="Proteomes" id="UP000031668"/>
    </source>
</evidence>
<accession>A0A0C2JQN7</accession>
<name>A0A0C2JQN7_THEKT</name>
<evidence type="ECO:0000313" key="1">
    <source>
        <dbReference type="EMBL" id="KII71688.1"/>
    </source>
</evidence>
<dbReference type="Proteomes" id="UP000031668">
    <property type="component" value="Unassembled WGS sequence"/>
</dbReference>
<reference evidence="1 2" key="1">
    <citation type="journal article" date="2014" name="Genome Biol. Evol.">
        <title>The genome of the myxosporean Thelohanellus kitauei shows adaptations to nutrient acquisition within its fish host.</title>
        <authorList>
            <person name="Yang Y."/>
            <person name="Xiong J."/>
            <person name="Zhou Z."/>
            <person name="Huo F."/>
            <person name="Miao W."/>
            <person name="Ran C."/>
            <person name="Liu Y."/>
            <person name="Zhang J."/>
            <person name="Feng J."/>
            <person name="Wang M."/>
            <person name="Wang M."/>
            <person name="Wang L."/>
            <person name="Yao B."/>
        </authorList>
    </citation>
    <scope>NUCLEOTIDE SEQUENCE [LARGE SCALE GENOMIC DNA]</scope>
    <source>
        <strain evidence="1">Wuqing</strain>
    </source>
</reference>
<comment type="caution">
    <text evidence="1">The sequence shown here is derived from an EMBL/GenBank/DDBJ whole genome shotgun (WGS) entry which is preliminary data.</text>
</comment>
<keyword evidence="2" id="KW-1185">Reference proteome</keyword>
<dbReference type="EMBL" id="JWZT01001671">
    <property type="protein sequence ID" value="KII71688.1"/>
    <property type="molecule type" value="Genomic_DNA"/>
</dbReference>